<feature type="domain" description="Replication protein A 70 kDa DNA-binding subunit B/D first OB fold" evidence="1">
    <location>
        <begin position="5"/>
        <end position="109"/>
    </location>
</feature>
<accession>A0ABU6RSD9</accession>
<comment type="caution">
    <text evidence="2">The sequence shown here is derived from an EMBL/GenBank/DDBJ whole genome shotgun (WGS) entry which is preliminary data.</text>
</comment>
<dbReference type="Proteomes" id="UP001341840">
    <property type="component" value="Unassembled WGS sequence"/>
</dbReference>
<dbReference type="PANTHER" id="PTHR47165:SF4">
    <property type="entry name" value="OS03G0429900 PROTEIN"/>
    <property type="match status" value="1"/>
</dbReference>
<proteinExistence type="predicted"/>
<evidence type="ECO:0000259" key="1">
    <source>
        <dbReference type="Pfam" id="PF02721"/>
    </source>
</evidence>
<evidence type="ECO:0000313" key="3">
    <source>
        <dbReference type="Proteomes" id="UP001341840"/>
    </source>
</evidence>
<dbReference type="Pfam" id="PF02721">
    <property type="entry name" value="DUF223"/>
    <property type="match status" value="1"/>
</dbReference>
<dbReference type="Gene3D" id="2.40.50.140">
    <property type="entry name" value="Nucleic acid-binding proteins"/>
    <property type="match status" value="1"/>
</dbReference>
<reference evidence="2 3" key="1">
    <citation type="journal article" date="2023" name="Plants (Basel)">
        <title>Bridging the Gap: Combining Genomics and Transcriptomics Approaches to Understand Stylosanthes scabra, an Orphan Legume from the Brazilian Caatinga.</title>
        <authorList>
            <person name="Ferreira-Neto J.R.C."/>
            <person name="da Silva M.D."/>
            <person name="Binneck E."/>
            <person name="de Melo N.F."/>
            <person name="da Silva R.H."/>
            <person name="de Melo A.L.T.M."/>
            <person name="Pandolfi V."/>
            <person name="Bustamante F.O."/>
            <person name="Brasileiro-Vidal A.C."/>
            <person name="Benko-Iseppon A.M."/>
        </authorList>
    </citation>
    <scope>NUCLEOTIDE SEQUENCE [LARGE SCALE GENOMIC DNA]</scope>
    <source>
        <tissue evidence="2">Leaves</tissue>
    </source>
</reference>
<gene>
    <name evidence="2" type="ORF">PIB30_084303</name>
</gene>
<dbReference type="InterPro" id="IPR003871">
    <property type="entry name" value="RFA1B/D_OB_1st"/>
</dbReference>
<name>A0ABU6RSD9_9FABA</name>
<dbReference type="SUPFAM" id="SSF50249">
    <property type="entry name" value="Nucleic acid-binding proteins"/>
    <property type="match status" value="1"/>
</dbReference>
<organism evidence="2 3">
    <name type="scientific">Stylosanthes scabra</name>
    <dbReference type="NCBI Taxonomy" id="79078"/>
    <lineage>
        <taxon>Eukaryota</taxon>
        <taxon>Viridiplantae</taxon>
        <taxon>Streptophyta</taxon>
        <taxon>Embryophyta</taxon>
        <taxon>Tracheophyta</taxon>
        <taxon>Spermatophyta</taxon>
        <taxon>Magnoliopsida</taxon>
        <taxon>eudicotyledons</taxon>
        <taxon>Gunneridae</taxon>
        <taxon>Pentapetalae</taxon>
        <taxon>rosids</taxon>
        <taxon>fabids</taxon>
        <taxon>Fabales</taxon>
        <taxon>Fabaceae</taxon>
        <taxon>Papilionoideae</taxon>
        <taxon>50 kb inversion clade</taxon>
        <taxon>dalbergioids sensu lato</taxon>
        <taxon>Dalbergieae</taxon>
        <taxon>Pterocarpus clade</taxon>
        <taxon>Stylosanthes</taxon>
    </lineage>
</organism>
<sequence>MAGTFDFLENVNTKTGHWRFQVYAVRVWKEMHKVNYKEVNSIEMVLQDIKGSRIQATIPQLGFTRHGSSVEEFKMYVISNFIVVDKKLKTRAAENKWTLTFSNRTTVEPVEEPTFPLQPFRFHNIAELLTADVLDDSNLIGNIQMTFG</sequence>
<protein>
    <recommendedName>
        <fullName evidence="1">Replication protein A 70 kDa DNA-binding subunit B/D first OB fold domain-containing protein</fullName>
    </recommendedName>
</protein>
<dbReference type="PANTHER" id="PTHR47165">
    <property type="entry name" value="OS03G0429900 PROTEIN"/>
    <property type="match status" value="1"/>
</dbReference>
<evidence type="ECO:0000313" key="2">
    <source>
        <dbReference type="EMBL" id="MED6127041.1"/>
    </source>
</evidence>
<keyword evidence="3" id="KW-1185">Reference proteome</keyword>
<dbReference type="InterPro" id="IPR012340">
    <property type="entry name" value="NA-bd_OB-fold"/>
</dbReference>
<dbReference type="EMBL" id="JASCZI010031572">
    <property type="protein sequence ID" value="MED6127041.1"/>
    <property type="molecule type" value="Genomic_DNA"/>
</dbReference>